<dbReference type="PROSITE" id="PS51829">
    <property type="entry name" value="P_HOMO_B"/>
    <property type="match status" value="1"/>
</dbReference>
<dbReference type="InterPro" id="IPR036852">
    <property type="entry name" value="Peptidase_S8/S53_dom_sf"/>
</dbReference>
<dbReference type="CDD" id="cd00064">
    <property type="entry name" value="FU"/>
    <property type="match status" value="1"/>
</dbReference>
<keyword evidence="13" id="KW-0812">Transmembrane</keyword>
<dbReference type="PANTHER" id="PTHR42884">
    <property type="entry name" value="PROPROTEIN CONVERTASE SUBTILISIN/KEXIN-RELATED"/>
    <property type="match status" value="1"/>
</dbReference>
<dbReference type="Gene3D" id="2.60.120.260">
    <property type="entry name" value="Galactose-binding domain-like"/>
    <property type="match status" value="1"/>
</dbReference>
<keyword evidence="6 12" id="KW-0378">Hydrolase</keyword>
<evidence type="ECO:0000256" key="3">
    <source>
        <dbReference type="ARBA" id="ARBA00022670"/>
    </source>
</evidence>
<evidence type="ECO:0000313" key="16">
    <source>
        <dbReference type="Ensembl" id="ENSPMRP00000035023.1"/>
    </source>
</evidence>
<evidence type="ECO:0000256" key="14">
    <source>
        <dbReference type="SAM" id="SignalP"/>
    </source>
</evidence>
<keyword evidence="8 13" id="KW-0472">Membrane</keyword>
<feature type="chain" id="PRO_5025572222" evidence="14">
    <location>
        <begin position="26"/>
        <end position="765"/>
    </location>
</feature>
<evidence type="ECO:0000256" key="11">
    <source>
        <dbReference type="PIRSR" id="PIRSR615500-1"/>
    </source>
</evidence>
<proteinExistence type="inferred from homology"/>
<dbReference type="Gene3D" id="2.10.220.10">
    <property type="entry name" value="Hormone Receptor, Insulin-like Growth Factor Receptor 1, Chain A, domain 2"/>
    <property type="match status" value="1"/>
</dbReference>
<dbReference type="InterPro" id="IPR038466">
    <property type="entry name" value="S8_pro-domain_sf"/>
</dbReference>
<evidence type="ECO:0000256" key="8">
    <source>
        <dbReference type="ARBA" id="ARBA00023136"/>
    </source>
</evidence>
<dbReference type="InterPro" id="IPR015500">
    <property type="entry name" value="Peptidase_S8_subtilisin-rel"/>
</dbReference>
<dbReference type="InterPro" id="IPR022398">
    <property type="entry name" value="Peptidase_S8_His-AS"/>
</dbReference>
<keyword evidence="10" id="KW-0325">Glycoprotein</keyword>
<comment type="similarity">
    <text evidence="2">Belongs to the peptidase S8 family. Furin subfamily.</text>
</comment>
<dbReference type="InterPro" id="IPR023827">
    <property type="entry name" value="Peptidase_S8_Asp-AS"/>
</dbReference>
<evidence type="ECO:0000256" key="13">
    <source>
        <dbReference type="SAM" id="Phobius"/>
    </source>
</evidence>
<dbReference type="AlphaFoldDB" id="A0A670KC21"/>
<dbReference type="SUPFAM" id="SSF54897">
    <property type="entry name" value="Protease propeptides/inhibitors"/>
    <property type="match status" value="1"/>
</dbReference>
<reference evidence="16 17" key="1">
    <citation type="journal article" date="2019" name="Proc. Natl. Acad. Sci. U.S.A.">
        <title>Regulatory changes in pterin and carotenoid genes underlie balanced color polymorphisms in the wall lizard.</title>
        <authorList>
            <person name="Andrade P."/>
            <person name="Pinho C."/>
            <person name="Perez I de Lanuza G."/>
            <person name="Afonso S."/>
            <person name="Brejcha J."/>
            <person name="Rubin C.J."/>
            <person name="Wallerman O."/>
            <person name="Pereira P."/>
            <person name="Sabatino S.J."/>
            <person name="Bellati A."/>
            <person name="Pellitteri-Rosa D."/>
            <person name="Bosakova Z."/>
            <person name="Bunikis I."/>
            <person name="Carretero M.A."/>
            <person name="Feiner N."/>
            <person name="Marsik P."/>
            <person name="Pauperio F."/>
            <person name="Salvi D."/>
            <person name="Soler L."/>
            <person name="While G.M."/>
            <person name="Uller T."/>
            <person name="Font E."/>
            <person name="Andersson L."/>
            <person name="Carneiro M."/>
        </authorList>
    </citation>
    <scope>NUCLEOTIDE SEQUENCE</scope>
</reference>
<evidence type="ECO:0000259" key="15">
    <source>
        <dbReference type="PROSITE" id="PS51829"/>
    </source>
</evidence>
<dbReference type="GO" id="GO:0004252">
    <property type="term" value="F:serine-type endopeptidase activity"/>
    <property type="evidence" value="ECO:0007669"/>
    <property type="project" value="UniProtKB-UniRule"/>
</dbReference>
<dbReference type="FunFam" id="2.60.120.260:FF:000034">
    <property type="entry name" value="furin isoform X2"/>
    <property type="match status" value="1"/>
</dbReference>
<dbReference type="InterPro" id="IPR034182">
    <property type="entry name" value="Kexin/furin"/>
</dbReference>
<organism evidence="16 17">
    <name type="scientific">Podarcis muralis</name>
    <name type="common">Wall lizard</name>
    <name type="synonym">Lacerta muralis</name>
    <dbReference type="NCBI Taxonomy" id="64176"/>
    <lineage>
        <taxon>Eukaryota</taxon>
        <taxon>Metazoa</taxon>
        <taxon>Chordata</taxon>
        <taxon>Craniata</taxon>
        <taxon>Vertebrata</taxon>
        <taxon>Euteleostomi</taxon>
        <taxon>Lepidosauria</taxon>
        <taxon>Squamata</taxon>
        <taxon>Bifurcata</taxon>
        <taxon>Unidentata</taxon>
        <taxon>Episquamata</taxon>
        <taxon>Laterata</taxon>
        <taxon>Lacertibaenia</taxon>
        <taxon>Lacertidae</taxon>
        <taxon>Podarcis</taxon>
    </lineage>
</organism>
<dbReference type="InterPro" id="IPR000209">
    <property type="entry name" value="Peptidase_S8/S53_dom"/>
</dbReference>
<protein>
    <submittedName>
        <fullName evidence="16">Proprotein convertase subtilisin/kexin type 4</fullName>
    </submittedName>
</protein>
<keyword evidence="7 12" id="KW-0720">Serine protease</keyword>
<keyword evidence="13" id="KW-1133">Transmembrane helix</keyword>
<dbReference type="PROSITE" id="PS51892">
    <property type="entry name" value="SUBTILASE"/>
    <property type="match status" value="1"/>
</dbReference>
<dbReference type="SMART" id="SM00261">
    <property type="entry name" value="FU"/>
    <property type="match status" value="2"/>
</dbReference>
<dbReference type="InterPro" id="IPR032815">
    <property type="entry name" value="S8_pro-domain"/>
</dbReference>
<dbReference type="CDD" id="cd04059">
    <property type="entry name" value="Peptidases_S8_Protein_convertases_Kexins_Furin-like"/>
    <property type="match status" value="1"/>
</dbReference>
<dbReference type="Ensembl" id="ENSPMRT00000037136.1">
    <property type="protein sequence ID" value="ENSPMRP00000035023.1"/>
    <property type="gene ID" value="ENSPMRG00000022557.1"/>
</dbReference>
<dbReference type="Pfam" id="PF00082">
    <property type="entry name" value="Peptidase_S8"/>
    <property type="match status" value="1"/>
</dbReference>
<evidence type="ECO:0000256" key="9">
    <source>
        <dbReference type="ARBA" id="ARBA00023145"/>
    </source>
</evidence>
<dbReference type="PROSITE" id="PS00138">
    <property type="entry name" value="SUBTILASE_SER"/>
    <property type="match status" value="1"/>
</dbReference>
<dbReference type="InterPro" id="IPR008979">
    <property type="entry name" value="Galactose-bd-like_sf"/>
</dbReference>
<gene>
    <name evidence="16" type="primary">PCSK4</name>
</gene>
<evidence type="ECO:0000256" key="6">
    <source>
        <dbReference type="ARBA" id="ARBA00022801"/>
    </source>
</evidence>
<feature type="domain" description="P/Homo B" evidence="15">
    <location>
        <begin position="446"/>
        <end position="578"/>
    </location>
</feature>
<evidence type="ECO:0000256" key="10">
    <source>
        <dbReference type="ARBA" id="ARBA00023180"/>
    </source>
</evidence>
<dbReference type="InterPro" id="IPR023828">
    <property type="entry name" value="Peptidase_S8_Ser-AS"/>
</dbReference>
<dbReference type="PRINTS" id="PR00723">
    <property type="entry name" value="SUBTILISIN"/>
</dbReference>
<keyword evidence="9" id="KW-0865">Zymogen</keyword>
<dbReference type="FunFam" id="3.30.70.850:FF:000001">
    <property type="entry name" value="Proprotein convertase subtilisin/kexin type 5"/>
    <property type="match status" value="1"/>
</dbReference>
<dbReference type="OMA" id="RDGTCQE"/>
<keyword evidence="5 14" id="KW-0732">Signal</keyword>
<feature type="active site" description="Charge relay system" evidence="11 12">
    <location>
        <position position="370"/>
    </location>
</feature>
<dbReference type="PANTHER" id="PTHR42884:SF16">
    <property type="entry name" value="PROPROTEIN CONVERTASE SUBTILISIN_KEXIN TYPE 4"/>
    <property type="match status" value="1"/>
</dbReference>
<evidence type="ECO:0000256" key="7">
    <source>
        <dbReference type="ARBA" id="ARBA00022825"/>
    </source>
</evidence>
<dbReference type="Gene3D" id="3.40.50.200">
    <property type="entry name" value="Peptidase S8/S53 domain"/>
    <property type="match status" value="1"/>
</dbReference>
<keyword evidence="17" id="KW-1185">Reference proteome</keyword>
<feature type="transmembrane region" description="Helical" evidence="13">
    <location>
        <begin position="702"/>
        <end position="723"/>
    </location>
</feature>
<dbReference type="InterPro" id="IPR006212">
    <property type="entry name" value="Furin_repeat"/>
</dbReference>
<feature type="active site" description="Charge relay system" evidence="11 12">
    <location>
        <position position="155"/>
    </location>
</feature>
<keyword evidence="3 12" id="KW-0645">Protease</keyword>
<dbReference type="Pfam" id="PF16470">
    <property type="entry name" value="S8_pro-domain"/>
    <property type="match status" value="1"/>
</dbReference>
<dbReference type="SUPFAM" id="SSF52743">
    <property type="entry name" value="Subtilisin-like"/>
    <property type="match status" value="1"/>
</dbReference>
<name>A0A670KC21_PODMU</name>
<dbReference type="PROSITE" id="PS00136">
    <property type="entry name" value="SUBTILASE_ASP"/>
    <property type="match status" value="1"/>
</dbReference>
<dbReference type="FunFam" id="3.40.50.200:FF:000001">
    <property type="entry name" value="Furin 2, isoform B"/>
    <property type="match status" value="1"/>
</dbReference>
<dbReference type="SUPFAM" id="SSF49785">
    <property type="entry name" value="Galactose-binding domain-like"/>
    <property type="match status" value="1"/>
</dbReference>
<dbReference type="Gene3D" id="3.30.70.850">
    <property type="entry name" value="Peptidase S8, pro-domain"/>
    <property type="match status" value="1"/>
</dbReference>
<dbReference type="Proteomes" id="UP000472272">
    <property type="component" value="Chromosome 18"/>
</dbReference>
<evidence type="ECO:0000313" key="17">
    <source>
        <dbReference type="Proteomes" id="UP000472272"/>
    </source>
</evidence>
<dbReference type="InterPro" id="IPR009030">
    <property type="entry name" value="Growth_fac_rcpt_cys_sf"/>
</dbReference>
<accession>A0A670KC21</accession>
<evidence type="ECO:0000256" key="5">
    <source>
        <dbReference type="ARBA" id="ARBA00022729"/>
    </source>
</evidence>
<dbReference type="GeneTree" id="ENSGT00940000161989"/>
<comment type="subcellular location">
    <subcellularLocation>
        <location evidence="1">Endomembrane system</location>
    </subcellularLocation>
</comment>
<reference evidence="16" key="2">
    <citation type="submission" date="2025-08" db="UniProtKB">
        <authorList>
            <consortium name="Ensembl"/>
        </authorList>
    </citation>
    <scope>IDENTIFICATION</scope>
</reference>
<dbReference type="GO" id="GO:0016486">
    <property type="term" value="P:peptide hormone processing"/>
    <property type="evidence" value="ECO:0007669"/>
    <property type="project" value="TreeGrafter"/>
</dbReference>
<feature type="active site" description="Charge relay system" evidence="11 12">
    <location>
        <position position="196"/>
    </location>
</feature>
<dbReference type="PROSITE" id="PS00137">
    <property type="entry name" value="SUBTILASE_HIS"/>
    <property type="match status" value="1"/>
</dbReference>
<dbReference type="GO" id="GO:0000139">
    <property type="term" value="C:Golgi membrane"/>
    <property type="evidence" value="ECO:0007669"/>
    <property type="project" value="TreeGrafter"/>
</dbReference>
<evidence type="ECO:0000256" key="12">
    <source>
        <dbReference type="PROSITE-ProRule" id="PRU01240"/>
    </source>
</evidence>
<evidence type="ECO:0000256" key="1">
    <source>
        <dbReference type="ARBA" id="ARBA00004308"/>
    </source>
</evidence>
<reference evidence="16" key="3">
    <citation type="submission" date="2025-09" db="UniProtKB">
        <authorList>
            <consortium name="Ensembl"/>
        </authorList>
    </citation>
    <scope>IDENTIFICATION</scope>
</reference>
<evidence type="ECO:0000256" key="4">
    <source>
        <dbReference type="ARBA" id="ARBA00022685"/>
    </source>
</evidence>
<sequence length="765" mass="84223">MKRVVAAGLVLCLLLLWGRFPRGAAGPRVYLSSWAVRVPAGAQVAQRLARRHGMLYLGQVIEGEPYYHLKHRGIVQRSLTRHWGWHIRLKREPLVPWFEQQTVKRRAKRAVTVVPTDPWFYKQWYINSDVSPDLNVLSAWSQGYTGSGVVVSILDDGIEKDHPDLIANYDPEASYDFNDDDPDPQPRYNAWDENRHGTRCAGEVAATADNDVCGAGIAYRAKIGGVRMLDGTVTDIVEAQSLSFHPQHIDIYSASWGPEDDGKTVDGPGILATEAFRKGIINGRQGLGSLFVWASGNGGLRGDNCNCDGYTNSIYTLSVGSTTERGRVPWYNEACASTLTTTYSSGAKGEKQIVTTDLRHTCTSGHTGTSASAPLAAGMISLALEANPALTWRDMQHIVVRASRPAHLQADDWAVNGVGRKVSHYYGYGLLDAGRLVDLAKRWNATGPQRKCSIRIVYKPIGSRLSIAKNITSSSCQRKDQSIRSLEHVQVQLSLRYSRRGDLAISLTSPMGTKSTLVAVRPHDTSREGYRDWSFMSTHYWDENPRGVWSLLLENKGDAYNTGSLDSFVLKLYGTEEDMRARPAAASMVGSCAMRSADGECLGKLQCHGPFYVLQRRCVSYCPPRYYALSRPSLAPDGTPRNARFCAACHQSCYTCRGGTENNCTACPPFSSFQEAAHRCLQHPYYTSRGGEVAQGHRNLPLLLAVALMFVGPVVFSLLYGAYRLASRKGKGQKGAGALAESGSEPLCLNQTEECLKEPLRKPFP</sequence>
<feature type="signal peptide" evidence="14">
    <location>
        <begin position="1"/>
        <end position="25"/>
    </location>
</feature>
<keyword evidence="4" id="KW-0165">Cleavage on pair of basic residues</keyword>
<dbReference type="InterPro" id="IPR002884">
    <property type="entry name" value="P_dom"/>
</dbReference>
<evidence type="ECO:0000256" key="2">
    <source>
        <dbReference type="ARBA" id="ARBA00005325"/>
    </source>
</evidence>
<dbReference type="SUPFAM" id="SSF57184">
    <property type="entry name" value="Growth factor receptor domain"/>
    <property type="match status" value="1"/>
</dbReference>
<dbReference type="Pfam" id="PF01483">
    <property type="entry name" value="P_proprotein"/>
    <property type="match status" value="1"/>
</dbReference>
<dbReference type="GO" id="GO:0005802">
    <property type="term" value="C:trans-Golgi network"/>
    <property type="evidence" value="ECO:0007669"/>
    <property type="project" value="TreeGrafter"/>
</dbReference>